<feature type="transmembrane region" description="Helical" evidence="2">
    <location>
        <begin position="142"/>
        <end position="159"/>
    </location>
</feature>
<proteinExistence type="predicted"/>
<evidence type="ECO:0000313" key="3">
    <source>
        <dbReference type="EMBL" id="MBB6121158.1"/>
    </source>
</evidence>
<gene>
    <name evidence="3" type="ORF">FHS13_003126</name>
</gene>
<feature type="region of interest" description="Disordered" evidence="1">
    <location>
        <begin position="1"/>
        <end position="25"/>
    </location>
</feature>
<keyword evidence="2" id="KW-1133">Transmembrane helix</keyword>
<evidence type="ECO:0000256" key="2">
    <source>
        <dbReference type="SAM" id="Phobius"/>
    </source>
</evidence>
<sequence length="244" mass="27641">MQPPAPPAESDSAAPPSRPRRETPPPRWWQRPWIAPLALFSTVFLLYALPPYLGLDPAQARLPLPDEPTWYYPVMVLHIFSGAVLTVLVVLQVWPWLRTRHPAVHRWSGRVYVLAGIPLMGVPALLISPFSSTGPSTQVSNTLWAVLWLSFTVLGYMKARKRRFPEHRAWMLRSFALVFGIALNRVVLVVLLMAMLPQADSAFGGDAHALGVALAPASSFLSWVLPLLFTEWWLQYRRPRRRPR</sequence>
<dbReference type="InterPro" id="IPR018750">
    <property type="entry name" value="DUF2306_membrane"/>
</dbReference>
<feature type="transmembrane region" description="Helical" evidence="2">
    <location>
        <begin position="171"/>
        <end position="196"/>
    </location>
</feature>
<organism evidence="3 4">
    <name type="scientific">Nocardiopsis algeriensis</name>
    <dbReference type="NCBI Taxonomy" id="1478215"/>
    <lineage>
        <taxon>Bacteria</taxon>
        <taxon>Bacillati</taxon>
        <taxon>Actinomycetota</taxon>
        <taxon>Actinomycetes</taxon>
        <taxon>Streptosporangiales</taxon>
        <taxon>Nocardiopsidaceae</taxon>
        <taxon>Nocardiopsis</taxon>
    </lineage>
</organism>
<feature type="transmembrane region" description="Helical" evidence="2">
    <location>
        <begin position="33"/>
        <end position="50"/>
    </location>
</feature>
<dbReference type="RefSeq" id="WP_184292622.1">
    <property type="nucleotide sequence ID" value="NZ_JACHJO010000009.1"/>
</dbReference>
<keyword evidence="2" id="KW-0472">Membrane</keyword>
<accession>A0A841IY48</accession>
<name>A0A841IY48_9ACTN</name>
<dbReference type="Pfam" id="PF10067">
    <property type="entry name" value="DUF2306"/>
    <property type="match status" value="1"/>
</dbReference>
<comment type="caution">
    <text evidence="3">The sequence shown here is derived from an EMBL/GenBank/DDBJ whole genome shotgun (WGS) entry which is preliminary data.</text>
</comment>
<keyword evidence="2" id="KW-0812">Transmembrane</keyword>
<feature type="transmembrane region" description="Helical" evidence="2">
    <location>
        <begin position="208"/>
        <end position="234"/>
    </location>
</feature>
<keyword evidence="4" id="KW-1185">Reference proteome</keyword>
<feature type="transmembrane region" description="Helical" evidence="2">
    <location>
        <begin position="111"/>
        <end position="130"/>
    </location>
</feature>
<reference evidence="3 4" key="1">
    <citation type="submission" date="2020-08" db="EMBL/GenBank/DDBJ databases">
        <title>Genomic Encyclopedia of Type Strains, Phase III (KMG-III): the genomes of soil and plant-associated and newly described type strains.</title>
        <authorList>
            <person name="Whitman W."/>
        </authorList>
    </citation>
    <scope>NUCLEOTIDE SEQUENCE [LARGE SCALE GENOMIC DNA]</scope>
    <source>
        <strain evidence="3 4">CECT 8712</strain>
    </source>
</reference>
<dbReference type="EMBL" id="JACHJO010000009">
    <property type="protein sequence ID" value="MBB6121158.1"/>
    <property type="molecule type" value="Genomic_DNA"/>
</dbReference>
<feature type="transmembrane region" description="Helical" evidence="2">
    <location>
        <begin position="70"/>
        <end position="91"/>
    </location>
</feature>
<protein>
    <submittedName>
        <fullName evidence="3">Uncharacterized protein</fullName>
    </submittedName>
</protein>
<dbReference type="AlphaFoldDB" id="A0A841IY48"/>
<evidence type="ECO:0000313" key="4">
    <source>
        <dbReference type="Proteomes" id="UP000536604"/>
    </source>
</evidence>
<evidence type="ECO:0000256" key="1">
    <source>
        <dbReference type="SAM" id="MobiDB-lite"/>
    </source>
</evidence>
<dbReference type="Proteomes" id="UP000536604">
    <property type="component" value="Unassembled WGS sequence"/>
</dbReference>